<reference evidence="9 10" key="1">
    <citation type="journal article" date="2017" name="Infect. Genet. Evol.">
        <title>Comparative genome analysis of fish pathogen Flavobacterium columnare reveals extensive sequence diversity within the species.</title>
        <authorList>
            <person name="Kayansamruaj P."/>
            <person name="Dong H.T."/>
            <person name="Hirono I."/>
            <person name="Kondo H."/>
            <person name="Senapin S."/>
            <person name="Rodkhum C."/>
        </authorList>
    </citation>
    <scope>NUCLEOTIDE SEQUENCE [LARGE SCALE GENOMIC DNA]</scope>
    <source>
        <strain evidence="9 10">1214</strain>
    </source>
</reference>
<dbReference type="GO" id="GO:0016740">
    <property type="term" value="F:transferase activity"/>
    <property type="evidence" value="ECO:0007669"/>
    <property type="project" value="UniProtKB-KW"/>
</dbReference>
<comment type="pathway">
    <text evidence="2">Glycan biosynthesis; alginate biosynthesis.</text>
</comment>
<feature type="transmembrane region" description="Helical" evidence="7">
    <location>
        <begin position="9"/>
        <end position="27"/>
    </location>
</feature>
<evidence type="ECO:0000259" key="8">
    <source>
        <dbReference type="Pfam" id="PF16822"/>
    </source>
</evidence>
<keyword evidence="7" id="KW-1133">Transmembrane helix</keyword>
<feature type="domain" description="AlgX/AlgJ SGNH hydrolase-like" evidence="8">
    <location>
        <begin position="234"/>
        <end position="350"/>
    </location>
</feature>
<keyword evidence="6" id="KW-0016">Alginate biosynthesis</keyword>
<evidence type="ECO:0000256" key="6">
    <source>
        <dbReference type="ARBA" id="ARBA00022841"/>
    </source>
</evidence>
<accession>A0A246GDI2</accession>
<name>A0A246GDI2_9FLAO</name>
<dbReference type="UniPathway" id="UPA00286"/>
<comment type="caution">
    <text evidence="9">The sequence shown here is derived from an EMBL/GenBank/DDBJ whole genome shotgun (WGS) entry which is preliminary data.</text>
</comment>
<dbReference type="Pfam" id="PF16822">
    <property type="entry name" value="ALGX"/>
    <property type="match status" value="1"/>
</dbReference>
<protein>
    <recommendedName>
        <fullName evidence="8">AlgX/AlgJ SGNH hydrolase-like domain-containing protein</fullName>
    </recommendedName>
</protein>
<evidence type="ECO:0000313" key="9">
    <source>
        <dbReference type="EMBL" id="OWP79342.1"/>
    </source>
</evidence>
<dbReference type="AlphaFoldDB" id="A0A246GDI2"/>
<dbReference type="InterPro" id="IPR031811">
    <property type="entry name" value="ALGX/ALGJ_SGNH-like"/>
</dbReference>
<evidence type="ECO:0000313" key="10">
    <source>
        <dbReference type="Proteomes" id="UP000198034"/>
    </source>
</evidence>
<evidence type="ECO:0000256" key="2">
    <source>
        <dbReference type="ARBA" id="ARBA00005182"/>
    </source>
</evidence>
<evidence type="ECO:0000256" key="4">
    <source>
        <dbReference type="ARBA" id="ARBA00022729"/>
    </source>
</evidence>
<evidence type="ECO:0000256" key="1">
    <source>
        <dbReference type="ARBA" id="ARBA00004418"/>
    </source>
</evidence>
<dbReference type="EMBL" id="MTCY01000004">
    <property type="protein sequence ID" value="OWP79342.1"/>
    <property type="molecule type" value="Genomic_DNA"/>
</dbReference>
<keyword evidence="7" id="KW-0812">Transmembrane</keyword>
<evidence type="ECO:0000256" key="5">
    <source>
        <dbReference type="ARBA" id="ARBA00022764"/>
    </source>
</evidence>
<sequence length="355" mass="42629">MKKLIFKTLLFSTPFFVSFIVLKYFYIHYQGDLFRLGYYTHNYNYEWKKLFNSDQYKRKRHFDLVSEIDLSKKHQYDFLAIGDSFTEQGAYSHQDFLAEYTGKKVLQLDRFYHDNPLETVKRLAKGDFFEKIKCKYIILQSVERYITERGYFLADQNKNNINISSLDSINAKREKDKVNEKLNLEYKINFFSKDVIRLPLYNFLYLFSDNAYISKTYHVKTNKSLFSTNNNFCLFYKDDLDFRKKRCDRSAIEQTNKYLNNLSKILNSKNIKLITLISPDKYDIYYPYFQNKDKYPAPIFFNIFNSLPKNYIYLDSKSILKEEINKEKDVYLFDDTHWGALAAKSIALNIKKLLK</sequence>
<keyword evidence="3" id="KW-0808">Transferase</keyword>
<evidence type="ECO:0000256" key="7">
    <source>
        <dbReference type="SAM" id="Phobius"/>
    </source>
</evidence>
<keyword evidence="4" id="KW-0732">Signal</keyword>
<dbReference type="Proteomes" id="UP000198034">
    <property type="component" value="Unassembled WGS sequence"/>
</dbReference>
<comment type="subcellular location">
    <subcellularLocation>
        <location evidence="1">Periplasm</location>
    </subcellularLocation>
</comment>
<dbReference type="GO" id="GO:0042121">
    <property type="term" value="P:alginic acid biosynthetic process"/>
    <property type="evidence" value="ECO:0007669"/>
    <property type="project" value="UniProtKB-UniPathway"/>
</dbReference>
<dbReference type="GO" id="GO:0042597">
    <property type="term" value="C:periplasmic space"/>
    <property type="evidence" value="ECO:0007669"/>
    <property type="project" value="UniProtKB-SubCell"/>
</dbReference>
<gene>
    <name evidence="9" type="ORF">BWK62_02240</name>
</gene>
<evidence type="ECO:0000256" key="3">
    <source>
        <dbReference type="ARBA" id="ARBA00022679"/>
    </source>
</evidence>
<proteinExistence type="predicted"/>
<keyword evidence="5" id="KW-0574">Periplasm</keyword>
<keyword evidence="7" id="KW-0472">Membrane</keyword>
<organism evidence="9 10">
    <name type="scientific">Flavobacterium columnare</name>
    <dbReference type="NCBI Taxonomy" id="996"/>
    <lineage>
        <taxon>Bacteria</taxon>
        <taxon>Pseudomonadati</taxon>
        <taxon>Bacteroidota</taxon>
        <taxon>Flavobacteriia</taxon>
        <taxon>Flavobacteriales</taxon>
        <taxon>Flavobacteriaceae</taxon>
        <taxon>Flavobacterium</taxon>
    </lineage>
</organism>